<dbReference type="Gene3D" id="3.90.25.10">
    <property type="entry name" value="UDP-galactose 4-epimerase, domain 1"/>
    <property type="match status" value="1"/>
</dbReference>
<dbReference type="SUPFAM" id="SSF51735">
    <property type="entry name" value="NAD(P)-binding Rossmann-fold domains"/>
    <property type="match status" value="1"/>
</dbReference>
<evidence type="ECO:0000256" key="1">
    <source>
        <dbReference type="ARBA" id="ARBA00007637"/>
    </source>
</evidence>
<proteinExistence type="inferred from homology"/>
<dbReference type="Pfam" id="PF01370">
    <property type="entry name" value="Epimerase"/>
    <property type="match status" value="1"/>
</dbReference>
<evidence type="ECO:0000313" key="3">
    <source>
        <dbReference type="EMBL" id="MPM39959.1"/>
    </source>
</evidence>
<gene>
    <name evidence="3" type="ORF">SDC9_86596</name>
</gene>
<evidence type="ECO:0000259" key="2">
    <source>
        <dbReference type="Pfam" id="PF01370"/>
    </source>
</evidence>
<name>A0A644ZGN5_9ZZZZ</name>
<dbReference type="InterPro" id="IPR001509">
    <property type="entry name" value="Epimerase_deHydtase"/>
</dbReference>
<sequence length="310" mass="34689">MRILIIGGAGFIGSHLVNLLNNNYEHELMVVDNLSSGSRDNISSAIKFYEMDIRDNDLEKIFIENTFDVVINLAAQTMVPYSLEHPDEDADINIQGLINVLNCCRKYSVQRIIFSSSAAVYGNNTNVPLKENEKSMPNSFYGITKMTAEHYLRVYNELYGIDAIVLRFANVYGERQGNGGEGGVISIFAKRIADGLPISLFGDGNQTRDFVYAGDIAEAISAALDVKGYHIINISNAVEVSINELIQNFAQVAQREIKVDYQEARLGDIYRSCLDNSNMRQKLDVLPQTTLQEGLLKTYAYFAELVREDK</sequence>
<dbReference type="EMBL" id="VSSQ01008826">
    <property type="protein sequence ID" value="MPM39959.1"/>
    <property type="molecule type" value="Genomic_DNA"/>
</dbReference>
<dbReference type="Gene3D" id="3.40.50.720">
    <property type="entry name" value="NAD(P)-binding Rossmann-like Domain"/>
    <property type="match status" value="1"/>
</dbReference>
<dbReference type="AlphaFoldDB" id="A0A644ZGN5"/>
<comment type="caution">
    <text evidence="3">The sequence shown here is derived from an EMBL/GenBank/DDBJ whole genome shotgun (WGS) entry which is preliminary data.</text>
</comment>
<dbReference type="PANTHER" id="PTHR43000">
    <property type="entry name" value="DTDP-D-GLUCOSE 4,6-DEHYDRATASE-RELATED"/>
    <property type="match status" value="1"/>
</dbReference>
<dbReference type="GO" id="GO:0003978">
    <property type="term" value="F:UDP-glucose 4-epimerase activity"/>
    <property type="evidence" value="ECO:0007669"/>
    <property type="project" value="UniProtKB-EC"/>
</dbReference>
<feature type="domain" description="NAD-dependent epimerase/dehydratase" evidence="2">
    <location>
        <begin position="3"/>
        <end position="234"/>
    </location>
</feature>
<reference evidence="3" key="1">
    <citation type="submission" date="2019-08" db="EMBL/GenBank/DDBJ databases">
        <authorList>
            <person name="Kucharzyk K."/>
            <person name="Murdoch R.W."/>
            <person name="Higgins S."/>
            <person name="Loffler F."/>
        </authorList>
    </citation>
    <scope>NUCLEOTIDE SEQUENCE</scope>
</reference>
<dbReference type="InterPro" id="IPR036291">
    <property type="entry name" value="NAD(P)-bd_dom_sf"/>
</dbReference>
<keyword evidence="3" id="KW-0413">Isomerase</keyword>
<comment type="similarity">
    <text evidence="1">Belongs to the NAD(P)-dependent epimerase/dehydratase family.</text>
</comment>
<accession>A0A644ZGN5</accession>
<organism evidence="3">
    <name type="scientific">bioreactor metagenome</name>
    <dbReference type="NCBI Taxonomy" id="1076179"/>
    <lineage>
        <taxon>unclassified sequences</taxon>
        <taxon>metagenomes</taxon>
        <taxon>ecological metagenomes</taxon>
    </lineage>
</organism>
<dbReference type="EC" id="5.1.3.2" evidence="3"/>
<protein>
    <submittedName>
        <fullName evidence="3">UDP-glucose 4-epimerase</fullName>
        <ecNumber evidence="3">5.1.3.2</ecNumber>
    </submittedName>
</protein>